<keyword evidence="7" id="KW-0256">Endoplasmic reticulum</keyword>
<evidence type="ECO:0000256" key="9">
    <source>
        <dbReference type="ARBA" id="ARBA00023136"/>
    </source>
</evidence>
<dbReference type="PANTHER" id="PTHR12468:SF2">
    <property type="entry name" value="GPI MANNOSYLTRANSFERASE 2"/>
    <property type="match status" value="1"/>
</dbReference>
<dbReference type="Proteomes" id="UP001601976">
    <property type="component" value="Unassembled WGS sequence"/>
</dbReference>
<comment type="subcellular location">
    <subcellularLocation>
        <location evidence="1">Endoplasmic reticulum membrane</location>
        <topology evidence="1">Multi-pass membrane protein</topology>
    </subcellularLocation>
</comment>
<evidence type="ECO:0000256" key="3">
    <source>
        <dbReference type="ARBA" id="ARBA00022502"/>
    </source>
</evidence>
<proteinExistence type="predicted"/>
<feature type="transmembrane region" description="Helical" evidence="11">
    <location>
        <begin position="374"/>
        <end position="390"/>
    </location>
</feature>
<accession>A0ABW6R964</accession>
<feature type="transmembrane region" description="Helical" evidence="11">
    <location>
        <begin position="143"/>
        <end position="163"/>
    </location>
</feature>
<keyword evidence="6 11" id="KW-0812">Transmembrane</keyword>
<name>A0ABW6R964_9ACTN</name>
<comment type="pathway">
    <text evidence="2">Glycolipid biosynthesis; glycosylphosphatidylinositol-anchor biosynthesis.</text>
</comment>
<feature type="transmembrane region" description="Helical" evidence="11">
    <location>
        <begin position="351"/>
        <end position="368"/>
    </location>
</feature>
<comment type="caution">
    <text evidence="12">The sequence shown here is derived from an EMBL/GenBank/DDBJ whole genome shotgun (WGS) entry which is preliminary data.</text>
</comment>
<dbReference type="InterPro" id="IPR007315">
    <property type="entry name" value="PIG-V/Gpi18"/>
</dbReference>
<evidence type="ECO:0000313" key="12">
    <source>
        <dbReference type="EMBL" id="MFF3337204.1"/>
    </source>
</evidence>
<protein>
    <submittedName>
        <fullName evidence="12">Mannosyltransferase family protein</fullName>
    </submittedName>
</protein>
<keyword evidence="3" id="KW-0337">GPI-anchor biosynthesis</keyword>
<keyword evidence="8 11" id="KW-1133">Transmembrane helix</keyword>
<feature type="transmembrane region" description="Helical" evidence="11">
    <location>
        <begin position="260"/>
        <end position="278"/>
    </location>
</feature>
<dbReference type="Pfam" id="PF04188">
    <property type="entry name" value="Mannosyl_trans2"/>
    <property type="match status" value="1"/>
</dbReference>
<dbReference type="RefSeq" id="WP_387893019.1">
    <property type="nucleotide sequence ID" value="NZ_JBIAPK010000001.1"/>
</dbReference>
<feature type="transmembrane region" description="Helical" evidence="11">
    <location>
        <begin position="324"/>
        <end position="344"/>
    </location>
</feature>
<evidence type="ECO:0000256" key="7">
    <source>
        <dbReference type="ARBA" id="ARBA00022824"/>
    </source>
</evidence>
<evidence type="ECO:0000256" key="4">
    <source>
        <dbReference type="ARBA" id="ARBA00022676"/>
    </source>
</evidence>
<dbReference type="PANTHER" id="PTHR12468">
    <property type="entry name" value="GPI MANNOSYLTRANSFERASE 2"/>
    <property type="match status" value="1"/>
</dbReference>
<feature type="transmembrane region" description="Helical" evidence="11">
    <location>
        <begin position="397"/>
        <end position="420"/>
    </location>
</feature>
<sequence length="421" mass="46861">MATATPMRPPAQPARTPVPGSTTATGPGTSRRGLGLRRRRGFWLGLGLDDRNVLLLYVLTRAGIWTTAYCTRWLFAGDRKARDVPPALSSWGQWDWWHYLHIAQEGYFPGGAGPWTDGWDNREAFFPGFPLVLRAVHVVIPDWTVAGLLISFVSGAVAVLALARIARLHLPAADSALGQRAVLFFLLSPCAVFLAAGYTESLFLALALPAWLAARRRNWPLAGILACLATGVRVSGLFLAAAIAVHFVVATDPRKQWRSIPWFALPALPAALYTWFLHAHTGDWMAWNHAQERGWYRNFHAPWEAWQHTWKAAFAHTQSTGYAVMFQAELVTMAVGLLLLGVLLRRRGWPEAVYIGLSLWALGTSYWYTSVPRATLLWWPMWVLLAAWSLRRPWVKSAYVCVVAPLSTVLAVTFLSGRWAG</sequence>
<feature type="region of interest" description="Disordered" evidence="10">
    <location>
        <begin position="1"/>
        <end position="33"/>
    </location>
</feature>
<evidence type="ECO:0000256" key="1">
    <source>
        <dbReference type="ARBA" id="ARBA00004477"/>
    </source>
</evidence>
<keyword evidence="5" id="KW-0808">Transferase</keyword>
<evidence type="ECO:0000256" key="6">
    <source>
        <dbReference type="ARBA" id="ARBA00022692"/>
    </source>
</evidence>
<keyword evidence="9 11" id="KW-0472">Membrane</keyword>
<evidence type="ECO:0000256" key="10">
    <source>
        <dbReference type="SAM" id="MobiDB-lite"/>
    </source>
</evidence>
<evidence type="ECO:0000313" key="13">
    <source>
        <dbReference type="Proteomes" id="UP001601976"/>
    </source>
</evidence>
<dbReference type="EMBL" id="JBIAPK010000001">
    <property type="protein sequence ID" value="MFF3337204.1"/>
    <property type="molecule type" value="Genomic_DNA"/>
</dbReference>
<keyword evidence="4 12" id="KW-0328">Glycosyltransferase</keyword>
<feature type="transmembrane region" description="Helical" evidence="11">
    <location>
        <begin position="183"/>
        <end position="213"/>
    </location>
</feature>
<dbReference type="GO" id="GO:0016757">
    <property type="term" value="F:glycosyltransferase activity"/>
    <property type="evidence" value="ECO:0007669"/>
    <property type="project" value="UniProtKB-KW"/>
</dbReference>
<evidence type="ECO:0000256" key="8">
    <source>
        <dbReference type="ARBA" id="ARBA00022989"/>
    </source>
</evidence>
<gene>
    <name evidence="12" type="ORF">ACFYWW_00520</name>
</gene>
<evidence type="ECO:0000256" key="11">
    <source>
        <dbReference type="SAM" id="Phobius"/>
    </source>
</evidence>
<feature type="compositionally biased region" description="Low complexity" evidence="10">
    <location>
        <begin position="19"/>
        <end position="33"/>
    </location>
</feature>
<feature type="transmembrane region" description="Helical" evidence="11">
    <location>
        <begin position="219"/>
        <end position="248"/>
    </location>
</feature>
<organism evidence="12 13">
    <name type="scientific">Streptomyces flavidovirens</name>
    <dbReference type="NCBI Taxonomy" id="67298"/>
    <lineage>
        <taxon>Bacteria</taxon>
        <taxon>Bacillati</taxon>
        <taxon>Actinomycetota</taxon>
        <taxon>Actinomycetes</taxon>
        <taxon>Kitasatosporales</taxon>
        <taxon>Streptomycetaceae</taxon>
        <taxon>Streptomyces</taxon>
    </lineage>
</organism>
<evidence type="ECO:0000256" key="5">
    <source>
        <dbReference type="ARBA" id="ARBA00022679"/>
    </source>
</evidence>
<reference evidence="12 13" key="1">
    <citation type="submission" date="2024-10" db="EMBL/GenBank/DDBJ databases">
        <title>The Natural Products Discovery Center: Release of the First 8490 Sequenced Strains for Exploring Actinobacteria Biosynthetic Diversity.</title>
        <authorList>
            <person name="Kalkreuter E."/>
            <person name="Kautsar S.A."/>
            <person name="Yang D."/>
            <person name="Bader C.D."/>
            <person name="Teijaro C.N."/>
            <person name="Fluegel L."/>
            <person name="Davis C.M."/>
            <person name="Simpson J.R."/>
            <person name="Lauterbach L."/>
            <person name="Steele A.D."/>
            <person name="Gui C."/>
            <person name="Meng S."/>
            <person name="Li G."/>
            <person name="Viehrig K."/>
            <person name="Ye F."/>
            <person name="Su P."/>
            <person name="Kiefer A.F."/>
            <person name="Nichols A."/>
            <person name="Cepeda A.J."/>
            <person name="Yan W."/>
            <person name="Fan B."/>
            <person name="Jiang Y."/>
            <person name="Adhikari A."/>
            <person name="Zheng C.-J."/>
            <person name="Schuster L."/>
            <person name="Cowan T.M."/>
            <person name="Smanski M.J."/>
            <person name="Chevrette M.G."/>
            <person name="De Carvalho L.P.S."/>
            <person name="Shen B."/>
        </authorList>
    </citation>
    <scope>NUCLEOTIDE SEQUENCE [LARGE SCALE GENOMIC DNA]</scope>
    <source>
        <strain evidence="12 13">NPDC003029</strain>
    </source>
</reference>
<evidence type="ECO:0000256" key="2">
    <source>
        <dbReference type="ARBA" id="ARBA00004687"/>
    </source>
</evidence>
<keyword evidence="13" id="KW-1185">Reference proteome</keyword>